<dbReference type="SUPFAM" id="SSF56349">
    <property type="entry name" value="DNA breaking-rejoining enzymes"/>
    <property type="match status" value="1"/>
</dbReference>
<dbReference type="InterPro" id="IPR002104">
    <property type="entry name" value="Integrase_catalytic"/>
</dbReference>
<dbReference type="PANTHER" id="PTHR30349">
    <property type="entry name" value="PHAGE INTEGRASE-RELATED"/>
    <property type="match status" value="1"/>
</dbReference>
<keyword evidence="4 11" id="KW-0963">Cytoplasm</keyword>
<dbReference type="EMBL" id="WOFE01000011">
    <property type="protein sequence ID" value="MBM5572862.1"/>
    <property type="molecule type" value="Genomic_DNA"/>
</dbReference>
<dbReference type="CDD" id="cd00798">
    <property type="entry name" value="INT_XerDC_C"/>
    <property type="match status" value="1"/>
</dbReference>
<dbReference type="PROSITE" id="PS51900">
    <property type="entry name" value="CB"/>
    <property type="match status" value="1"/>
</dbReference>
<evidence type="ECO:0000313" key="15">
    <source>
        <dbReference type="Proteomes" id="UP001195660"/>
    </source>
</evidence>
<dbReference type="NCBIfam" id="NF001399">
    <property type="entry name" value="PRK00283.1"/>
    <property type="match status" value="1"/>
</dbReference>
<dbReference type="InterPro" id="IPR023009">
    <property type="entry name" value="Tyrosine_recombinase_XerC/XerD"/>
</dbReference>
<proteinExistence type="inferred from homology"/>
<keyword evidence="15" id="KW-1185">Reference proteome</keyword>
<comment type="similarity">
    <text evidence="2 11">Belongs to the 'phage' integrase family. XerD subfamily.</text>
</comment>
<sequence length="303" mass="34351">MSAVADSELTLINQFLDLIWLDDGLSINTIESYRRDLSIWAHWLQAETRQTLLTADRDAVQAFMARQSRDMKAATLARRMASLRKFYRHAVLNGQITVDPCAELSSPRRVRPLPKALSEDRIEALLAAPDLETAAGIRDRAMLELMYATGLRVTELVTLSVHEVYLREKYVRVVNGKGGKQRLVPIGDWAADWLTRYLSESRLLLLKQASESCLFINQRGEPLTRQGCWYIIKQYAELAQIPAQLLSPHVLRHAFATHLLNHGADLRVVQMLLGHSDITTTQIYTQIAAARLKSLHQTHHPRG</sequence>
<evidence type="ECO:0000256" key="7">
    <source>
        <dbReference type="ARBA" id="ARBA00022908"/>
    </source>
</evidence>
<feature type="domain" description="Tyr recombinase" evidence="12">
    <location>
        <begin position="112"/>
        <end position="297"/>
    </location>
</feature>
<feature type="active site" evidence="11">
    <location>
        <position position="177"/>
    </location>
</feature>
<evidence type="ECO:0000256" key="10">
    <source>
        <dbReference type="ARBA" id="ARBA00023306"/>
    </source>
</evidence>
<dbReference type="Pfam" id="PF02899">
    <property type="entry name" value="Phage_int_SAM_1"/>
    <property type="match status" value="1"/>
</dbReference>
<evidence type="ECO:0000256" key="11">
    <source>
        <dbReference type="HAMAP-Rule" id="MF_01807"/>
    </source>
</evidence>
<comment type="function">
    <text evidence="11">Site-specific tyrosine recombinase, which acts by catalyzing the cutting and rejoining of the recombining DNA molecules. The XerC-XerD complex is essential to convert dimers of the bacterial chromosome into monomers to permit their segregation at cell division. It also contributes to the segregational stability of plasmids.</text>
</comment>
<dbReference type="HAMAP" id="MF_01808">
    <property type="entry name" value="Recomb_XerC_XerD"/>
    <property type="match status" value="1"/>
</dbReference>
<feature type="active site" evidence="11">
    <location>
        <position position="249"/>
    </location>
</feature>
<keyword evidence="7 11" id="KW-0229">DNA integration</keyword>
<dbReference type="InterPro" id="IPR010998">
    <property type="entry name" value="Integrase_recombinase_N"/>
</dbReference>
<reference evidence="14 15" key="1">
    <citation type="submission" date="2019-11" db="EMBL/GenBank/DDBJ databases">
        <title>Novel Deefgea species.</title>
        <authorList>
            <person name="Han J.-H."/>
        </authorList>
    </citation>
    <scope>NUCLEOTIDE SEQUENCE [LARGE SCALE GENOMIC DNA]</scope>
    <source>
        <strain evidence="14 15">LMG 24817</strain>
    </source>
</reference>
<dbReference type="NCBIfam" id="TIGR02225">
    <property type="entry name" value="recomb_XerD"/>
    <property type="match status" value="1"/>
</dbReference>
<evidence type="ECO:0000256" key="3">
    <source>
        <dbReference type="ARBA" id="ARBA00015810"/>
    </source>
</evidence>
<accession>A0ABS2CFL4</accession>
<protein>
    <recommendedName>
        <fullName evidence="3 11">Tyrosine recombinase XerD</fullName>
    </recommendedName>
</protein>
<evidence type="ECO:0000259" key="12">
    <source>
        <dbReference type="PROSITE" id="PS51898"/>
    </source>
</evidence>
<dbReference type="Gene3D" id="1.10.443.10">
    <property type="entry name" value="Intergrase catalytic core"/>
    <property type="match status" value="1"/>
</dbReference>
<dbReference type="HAMAP" id="MF_01807">
    <property type="entry name" value="Recomb_XerD"/>
    <property type="match status" value="1"/>
</dbReference>
<evidence type="ECO:0000256" key="1">
    <source>
        <dbReference type="ARBA" id="ARBA00004496"/>
    </source>
</evidence>
<feature type="active site" evidence="11">
    <location>
        <position position="252"/>
    </location>
</feature>
<dbReference type="InterPro" id="IPR011010">
    <property type="entry name" value="DNA_brk_join_enz"/>
</dbReference>
<dbReference type="InterPro" id="IPR004107">
    <property type="entry name" value="Integrase_SAM-like_N"/>
</dbReference>
<keyword evidence="6 11" id="KW-0159">Chromosome partition</keyword>
<comment type="subcellular location">
    <subcellularLocation>
        <location evidence="1 11">Cytoplasm</location>
    </subcellularLocation>
</comment>
<comment type="subunit">
    <text evidence="11">Forms a cyclic heterotetrameric complex composed of two molecules of XerC and two molecules of XerD.</text>
</comment>
<dbReference type="Proteomes" id="UP001195660">
    <property type="component" value="Unassembled WGS sequence"/>
</dbReference>
<feature type="active site" description="O-(3'-phospho-DNA)-tyrosine intermediate" evidence="11">
    <location>
        <position position="284"/>
    </location>
</feature>
<keyword evidence="10 11" id="KW-0131">Cell cycle</keyword>
<dbReference type="InterPro" id="IPR013762">
    <property type="entry name" value="Integrase-like_cat_sf"/>
</dbReference>
<evidence type="ECO:0000256" key="8">
    <source>
        <dbReference type="ARBA" id="ARBA00023125"/>
    </source>
</evidence>
<feature type="domain" description="Core-binding (CB)" evidence="13">
    <location>
        <begin position="6"/>
        <end position="91"/>
    </location>
</feature>
<dbReference type="Gene3D" id="1.10.150.130">
    <property type="match status" value="1"/>
</dbReference>
<evidence type="ECO:0000256" key="2">
    <source>
        <dbReference type="ARBA" id="ARBA00010450"/>
    </source>
</evidence>
<feature type="active site" evidence="11">
    <location>
        <position position="275"/>
    </location>
</feature>
<evidence type="ECO:0000259" key="13">
    <source>
        <dbReference type="PROSITE" id="PS51900"/>
    </source>
</evidence>
<evidence type="ECO:0000256" key="5">
    <source>
        <dbReference type="ARBA" id="ARBA00022618"/>
    </source>
</evidence>
<evidence type="ECO:0000256" key="4">
    <source>
        <dbReference type="ARBA" id="ARBA00022490"/>
    </source>
</evidence>
<dbReference type="PANTHER" id="PTHR30349:SF90">
    <property type="entry name" value="TYROSINE RECOMBINASE XERD"/>
    <property type="match status" value="1"/>
</dbReference>
<dbReference type="PROSITE" id="PS51898">
    <property type="entry name" value="TYR_RECOMBINASE"/>
    <property type="match status" value="1"/>
</dbReference>
<comment type="caution">
    <text evidence="14">The sequence shown here is derived from an EMBL/GenBank/DDBJ whole genome shotgun (WGS) entry which is preliminary data.</text>
</comment>
<organism evidence="14 15">
    <name type="scientific">Deefgea chitinilytica</name>
    <dbReference type="NCBI Taxonomy" id="570276"/>
    <lineage>
        <taxon>Bacteria</taxon>
        <taxon>Pseudomonadati</taxon>
        <taxon>Pseudomonadota</taxon>
        <taxon>Betaproteobacteria</taxon>
        <taxon>Neisseriales</taxon>
        <taxon>Chitinibacteraceae</taxon>
        <taxon>Deefgea</taxon>
    </lineage>
</organism>
<dbReference type="InterPro" id="IPR050090">
    <property type="entry name" value="Tyrosine_recombinase_XerCD"/>
</dbReference>
<name>A0ABS2CFL4_9NEIS</name>
<gene>
    <name evidence="11 14" type="primary">xerD</name>
    <name evidence="14" type="ORF">GM173_14920</name>
</gene>
<dbReference type="InterPro" id="IPR044068">
    <property type="entry name" value="CB"/>
</dbReference>
<keyword evidence="8 11" id="KW-0238">DNA-binding</keyword>
<keyword evidence="5 11" id="KW-0132">Cell division</keyword>
<dbReference type="SUPFAM" id="SSF47823">
    <property type="entry name" value="lambda integrase-like, N-terminal domain"/>
    <property type="match status" value="1"/>
</dbReference>
<feature type="active site" evidence="11">
    <location>
        <position position="152"/>
    </location>
</feature>
<dbReference type="Pfam" id="PF00589">
    <property type="entry name" value="Phage_integrase"/>
    <property type="match status" value="1"/>
</dbReference>
<evidence type="ECO:0000313" key="14">
    <source>
        <dbReference type="EMBL" id="MBM5572862.1"/>
    </source>
</evidence>
<evidence type="ECO:0000256" key="6">
    <source>
        <dbReference type="ARBA" id="ARBA00022829"/>
    </source>
</evidence>
<dbReference type="InterPro" id="IPR011932">
    <property type="entry name" value="Recomb_XerD"/>
</dbReference>
<keyword evidence="9 11" id="KW-0233">DNA recombination</keyword>
<evidence type="ECO:0000256" key="9">
    <source>
        <dbReference type="ARBA" id="ARBA00023172"/>
    </source>
</evidence>